<dbReference type="PROSITE" id="PS51819">
    <property type="entry name" value="VOC"/>
    <property type="match status" value="2"/>
</dbReference>
<dbReference type="SUPFAM" id="SSF54593">
    <property type="entry name" value="Glyoxalase/Bleomycin resistance protein/Dihydroxybiphenyl dioxygenase"/>
    <property type="match status" value="2"/>
</dbReference>
<dbReference type="EMBL" id="JAUSTZ010000022">
    <property type="protein sequence ID" value="MDQ0228462.1"/>
    <property type="molecule type" value="Genomic_DNA"/>
</dbReference>
<keyword evidence="1" id="KW-0479">Metal-binding</keyword>
<organism evidence="3 4">
    <name type="scientific">Metabacillus niabensis</name>
    <dbReference type="NCBI Taxonomy" id="324854"/>
    <lineage>
        <taxon>Bacteria</taxon>
        <taxon>Bacillati</taxon>
        <taxon>Bacillota</taxon>
        <taxon>Bacilli</taxon>
        <taxon>Bacillales</taxon>
        <taxon>Bacillaceae</taxon>
        <taxon>Metabacillus</taxon>
    </lineage>
</organism>
<sequence length="281" mass="31862">MDKFHEKPNVFVGEVTIKVQDLEKATAFYQEIIGFQLLKKEDKKVILTANGQTPLLTLEQPDHVIPKEKRALGLYHFAILLPTREDLSQFLRHIIQVGYPIGAADHDVSEALYLNDPDGNGIEVYRDRPSSQWTWNNELVHMVTEQLDGDGILAESSKSWQGLPKNTIMGHIHLHVADVKKAEEFYTKGLGFNVVSYYPQAAFLSTGNYHHHIAVNMWQGANAQVPSKNSVGLKWYTLVYPNEAERQAVVERLKQLGAPVRKEEDFYTTEDPTGNQIKLVI</sequence>
<dbReference type="PANTHER" id="PTHR43279">
    <property type="entry name" value="CATECHOL-2,3-DIOXYGENASE"/>
    <property type="match status" value="1"/>
</dbReference>
<evidence type="ECO:0000313" key="3">
    <source>
        <dbReference type="EMBL" id="MDQ0228462.1"/>
    </source>
</evidence>
<feature type="domain" description="VOC" evidence="2">
    <location>
        <begin position="11"/>
        <end position="127"/>
    </location>
</feature>
<evidence type="ECO:0000256" key="1">
    <source>
        <dbReference type="ARBA" id="ARBA00022723"/>
    </source>
</evidence>
<protein>
    <submittedName>
        <fullName evidence="3">Catechol 2,3-dioxygenase</fullName>
        <ecNumber evidence="3">1.13.11.2</ecNumber>
    </submittedName>
</protein>
<dbReference type="PANTHER" id="PTHR43279:SF1">
    <property type="entry name" value="CATECHOL-2,3-DIOXYGENASE"/>
    <property type="match status" value="1"/>
</dbReference>
<reference evidence="3 4" key="1">
    <citation type="submission" date="2023-07" db="EMBL/GenBank/DDBJ databases">
        <title>Genomic Encyclopedia of Type Strains, Phase IV (KMG-IV): sequencing the most valuable type-strain genomes for metagenomic binning, comparative biology and taxonomic classification.</title>
        <authorList>
            <person name="Goeker M."/>
        </authorList>
    </citation>
    <scope>NUCLEOTIDE SEQUENCE [LARGE SCALE GENOMIC DNA]</scope>
    <source>
        <strain evidence="3 4">DSM 17723</strain>
    </source>
</reference>
<dbReference type="GO" id="GO:0018577">
    <property type="term" value="F:catechol 2,3-dioxygenase activity"/>
    <property type="evidence" value="ECO:0007669"/>
    <property type="project" value="UniProtKB-EC"/>
</dbReference>
<comment type="caution">
    <text evidence="3">The sequence shown here is derived from an EMBL/GenBank/DDBJ whole genome shotgun (WGS) entry which is preliminary data.</text>
</comment>
<dbReference type="InterPro" id="IPR004360">
    <property type="entry name" value="Glyas_Fos-R_dOase_dom"/>
</dbReference>
<evidence type="ECO:0000259" key="2">
    <source>
        <dbReference type="PROSITE" id="PS51819"/>
    </source>
</evidence>
<dbReference type="CDD" id="cd16359">
    <property type="entry name" value="VOC_BsCatE_like_C"/>
    <property type="match status" value="1"/>
</dbReference>
<dbReference type="PROSITE" id="PS00934">
    <property type="entry name" value="GLYOXALASE_I_1"/>
    <property type="match status" value="1"/>
</dbReference>
<dbReference type="Gene3D" id="3.10.180.10">
    <property type="entry name" value="2,3-Dihydroxybiphenyl 1,2-Dioxygenase, domain 1"/>
    <property type="match status" value="2"/>
</dbReference>
<gene>
    <name evidence="3" type="ORF">J2S02_004845</name>
</gene>
<dbReference type="EC" id="1.13.11.2" evidence="3"/>
<proteinExistence type="predicted"/>
<dbReference type="InterPro" id="IPR037523">
    <property type="entry name" value="VOC_core"/>
</dbReference>
<keyword evidence="3" id="KW-0560">Oxidoreductase</keyword>
<dbReference type="Pfam" id="PF00903">
    <property type="entry name" value="Glyoxalase"/>
    <property type="match status" value="2"/>
</dbReference>
<name>A0ABT9Z887_9BACI</name>
<dbReference type="Proteomes" id="UP001232245">
    <property type="component" value="Unassembled WGS sequence"/>
</dbReference>
<accession>A0ABT9Z887</accession>
<dbReference type="InterPro" id="IPR018146">
    <property type="entry name" value="Glyoxalase_1_CS"/>
</dbReference>
<dbReference type="CDD" id="cd07255">
    <property type="entry name" value="VOC_BsCatE_like_N"/>
    <property type="match status" value="1"/>
</dbReference>
<keyword evidence="4" id="KW-1185">Reference proteome</keyword>
<dbReference type="InterPro" id="IPR029068">
    <property type="entry name" value="Glyas_Bleomycin-R_OHBP_Dase"/>
</dbReference>
<feature type="domain" description="VOC" evidence="2">
    <location>
        <begin position="168"/>
        <end position="281"/>
    </location>
</feature>
<evidence type="ECO:0000313" key="4">
    <source>
        <dbReference type="Proteomes" id="UP001232245"/>
    </source>
</evidence>
<dbReference type="RefSeq" id="WP_145582553.1">
    <property type="nucleotide sequence ID" value="NZ_CADEPK010000011.1"/>
</dbReference>